<evidence type="ECO:0000259" key="1">
    <source>
        <dbReference type="Pfam" id="PF20653"/>
    </source>
</evidence>
<protein>
    <recommendedName>
        <fullName evidence="1">Conserved Oligomeric Golgi complex subunit 6 C-terminal domain-containing protein</fullName>
    </recommendedName>
</protein>
<dbReference type="Gramene" id="ONK69282">
    <property type="protein sequence ID" value="ONK69282"/>
    <property type="gene ID" value="A4U43_C05F21220"/>
</dbReference>
<dbReference type="AlphaFoldDB" id="A0A5P1ETG8"/>
<dbReference type="PANTHER" id="PTHR21506">
    <property type="entry name" value="COMPONENT OF OLIGOMERIC GOLGI COMPLEX 6"/>
    <property type="match status" value="1"/>
</dbReference>
<dbReference type="PANTHER" id="PTHR21506:SF0">
    <property type="entry name" value="CONSERVED OLIGOMERIC GOLGI COMPLEX SUBUNIT 6"/>
    <property type="match status" value="1"/>
</dbReference>
<reference evidence="3" key="1">
    <citation type="journal article" date="2017" name="Nat. Commun.">
        <title>The asparagus genome sheds light on the origin and evolution of a young Y chromosome.</title>
        <authorList>
            <person name="Harkess A."/>
            <person name="Zhou J."/>
            <person name="Xu C."/>
            <person name="Bowers J.E."/>
            <person name="Van der Hulst R."/>
            <person name="Ayyampalayam S."/>
            <person name="Mercati F."/>
            <person name="Riccardi P."/>
            <person name="McKain M.R."/>
            <person name="Kakrana A."/>
            <person name="Tang H."/>
            <person name="Ray J."/>
            <person name="Groenendijk J."/>
            <person name="Arikit S."/>
            <person name="Mathioni S.M."/>
            <person name="Nakano M."/>
            <person name="Shan H."/>
            <person name="Telgmann-Rauber A."/>
            <person name="Kanno A."/>
            <person name="Yue Z."/>
            <person name="Chen H."/>
            <person name="Li W."/>
            <person name="Chen Y."/>
            <person name="Xu X."/>
            <person name="Zhang Y."/>
            <person name="Luo S."/>
            <person name="Chen H."/>
            <person name="Gao J."/>
            <person name="Mao Z."/>
            <person name="Pires J.C."/>
            <person name="Luo M."/>
            <person name="Kudrna D."/>
            <person name="Wing R.A."/>
            <person name="Meyers B.C."/>
            <person name="Yi K."/>
            <person name="Kong H."/>
            <person name="Lavrijsen P."/>
            <person name="Sunseri F."/>
            <person name="Falavigna A."/>
            <person name="Ye Y."/>
            <person name="Leebens-Mack J.H."/>
            <person name="Chen G."/>
        </authorList>
    </citation>
    <scope>NUCLEOTIDE SEQUENCE [LARGE SCALE GENOMIC DNA]</scope>
    <source>
        <strain evidence="3">cv. DH0086</strain>
    </source>
</reference>
<gene>
    <name evidence="2" type="ORF">A4U43_C05F21220</name>
</gene>
<feature type="domain" description="Conserved Oligomeric Golgi complex subunit 6 C-terminal" evidence="1">
    <location>
        <begin position="99"/>
        <end position="158"/>
    </location>
</feature>
<dbReference type="GO" id="GO:0006891">
    <property type="term" value="P:intra-Golgi vesicle-mediated transport"/>
    <property type="evidence" value="ECO:0007669"/>
    <property type="project" value="InterPro"/>
</dbReference>
<evidence type="ECO:0000313" key="2">
    <source>
        <dbReference type="EMBL" id="ONK69282.1"/>
    </source>
</evidence>
<name>A0A5P1ETG8_ASPOF</name>
<evidence type="ECO:0000313" key="3">
    <source>
        <dbReference type="Proteomes" id="UP000243459"/>
    </source>
</evidence>
<organism evidence="2 3">
    <name type="scientific">Asparagus officinalis</name>
    <name type="common">Garden asparagus</name>
    <dbReference type="NCBI Taxonomy" id="4686"/>
    <lineage>
        <taxon>Eukaryota</taxon>
        <taxon>Viridiplantae</taxon>
        <taxon>Streptophyta</taxon>
        <taxon>Embryophyta</taxon>
        <taxon>Tracheophyta</taxon>
        <taxon>Spermatophyta</taxon>
        <taxon>Magnoliopsida</taxon>
        <taxon>Liliopsida</taxon>
        <taxon>Asparagales</taxon>
        <taxon>Asparagaceae</taxon>
        <taxon>Asparagoideae</taxon>
        <taxon>Asparagus</taxon>
    </lineage>
</organism>
<dbReference type="GO" id="GO:0017119">
    <property type="term" value="C:Golgi transport complex"/>
    <property type="evidence" value="ECO:0007669"/>
    <property type="project" value="InterPro"/>
</dbReference>
<dbReference type="Pfam" id="PF20653">
    <property type="entry name" value="COG6_C"/>
    <property type="match status" value="1"/>
</dbReference>
<dbReference type="Proteomes" id="UP000243459">
    <property type="component" value="Chromosome 5"/>
</dbReference>
<accession>A0A5P1ETG8</accession>
<dbReference type="InterPro" id="IPR048369">
    <property type="entry name" value="COG6_C"/>
</dbReference>
<proteinExistence type="predicted"/>
<dbReference type="InterPro" id="IPR010490">
    <property type="entry name" value="COG6"/>
</dbReference>
<keyword evidence="3" id="KW-1185">Reference proteome</keyword>
<sequence length="169" mass="18671">MASPNSKTLTLKPSVSTSFTEERLREYNRRRQASSSSNPYLYLRSLGLSPGREIFASSARTSASSVLLMIQEWAPSCLLLLHCFEITVVSLSLFLRRIQMNLGVSVDLSPPSAAREGVSLLLELIDTYDGMMVHASRKKPDFDPVIAALLDPIIQACMMVGLKGIVPRR</sequence>
<dbReference type="EMBL" id="CM007385">
    <property type="protein sequence ID" value="ONK69282.1"/>
    <property type="molecule type" value="Genomic_DNA"/>
</dbReference>